<evidence type="ECO:0000313" key="4">
    <source>
        <dbReference type="RefSeq" id="XP_071906452.1"/>
    </source>
</evidence>
<dbReference type="RefSeq" id="XP_071906451.1">
    <property type="nucleotide sequence ID" value="XM_072050350.1"/>
</dbReference>
<protein>
    <submittedName>
        <fullName evidence="3 4">Synaptonemal complex protein 1-like isoform X1</fullName>
    </submittedName>
</protein>
<accession>A0ABM4UGP6</accession>
<gene>
    <name evidence="3 4 5" type="primary">LOC140003724</name>
</gene>
<dbReference type="RefSeq" id="XP_071906452.1">
    <property type="nucleotide sequence ID" value="XM_072050351.1"/>
</dbReference>
<dbReference type="GeneID" id="140003724"/>
<sequence length="113" mass="11783">MLLCHLPACSGACCNILLSSGIRFSQAHSLLTGQGAATFAVGCIGTDLVPFVGLSSSFVDPGRHKKLETPKVVTPRAVTKGTKGQVHTNSSNIGDLFSEGSLNPYADDPYAFD</sequence>
<proteinExistence type="predicted"/>
<evidence type="ECO:0000313" key="3">
    <source>
        <dbReference type="RefSeq" id="XP_071906451.1"/>
    </source>
</evidence>
<dbReference type="Proteomes" id="UP001652660">
    <property type="component" value="Chromosome 5c"/>
</dbReference>
<name>A0ABM4UGP6_COFAR</name>
<keyword evidence="2" id="KW-1185">Reference proteome</keyword>
<reference evidence="3 4" key="1">
    <citation type="submission" date="2025-05" db="UniProtKB">
        <authorList>
            <consortium name="RefSeq"/>
        </authorList>
    </citation>
    <scope>IDENTIFICATION</scope>
    <source>
        <tissue evidence="3 4">Leaves</tissue>
    </source>
</reference>
<evidence type="ECO:0000313" key="5">
    <source>
        <dbReference type="RefSeq" id="XP_071906453.1"/>
    </source>
</evidence>
<organism evidence="2 3">
    <name type="scientific">Coffea arabica</name>
    <name type="common">Arabian coffee</name>
    <dbReference type="NCBI Taxonomy" id="13443"/>
    <lineage>
        <taxon>Eukaryota</taxon>
        <taxon>Viridiplantae</taxon>
        <taxon>Streptophyta</taxon>
        <taxon>Embryophyta</taxon>
        <taxon>Tracheophyta</taxon>
        <taxon>Spermatophyta</taxon>
        <taxon>Magnoliopsida</taxon>
        <taxon>eudicotyledons</taxon>
        <taxon>Gunneridae</taxon>
        <taxon>Pentapetalae</taxon>
        <taxon>asterids</taxon>
        <taxon>lamiids</taxon>
        <taxon>Gentianales</taxon>
        <taxon>Rubiaceae</taxon>
        <taxon>Ixoroideae</taxon>
        <taxon>Gardenieae complex</taxon>
        <taxon>Bertiereae - Coffeeae clade</taxon>
        <taxon>Coffeeae</taxon>
        <taxon>Coffea</taxon>
    </lineage>
</organism>
<evidence type="ECO:0000313" key="2">
    <source>
        <dbReference type="Proteomes" id="UP001652660"/>
    </source>
</evidence>
<feature type="region of interest" description="Disordered" evidence="1">
    <location>
        <begin position="79"/>
        <end position="113"/>
    </location>
</feature>
<evidence type="ECO:0000256" key="1">
    <source>
        <dbReference type="SAM" id="MobiDB-lite"/>
    </source>
</evidence>
<dbReference type="RefSeq" id="XP_071906453.1">
    <property type="nucleotide sequence ID" value="XM_072050352.1"/>
</dbReference>